<dbReference type="AlphaFoldDB" id="A0A498I5H0"/>
<dbReference type="EMBL" id="RDQH01000340">
    <property type="protein sequence ID" value="RXH76353.1"/>
    <property type="molecule type" value="Genomic_DNA"/>
</dbReference>
<keyword evidence="2" id="KW-1185">Reference proteome</keyword>
<gene>
    <name evidence="1" type="ORF">DVH24_019241</name>
</gene>
<proteinExistence type="predicted"/>
<comment type="caution">
    <text evidence="1">The sequence shown here is derived from an EMBL/GenBank/DDBJ whole genome shotgun (WGS) entry which is preliminary data.</text>
</comment>
<dbReference type="Proteomes" id="UP000290289">
    <property type="component" value="Chromosome 14"/>
</dbReference>
<sequence length="98" mass="10812">MENQKHMGDAVEFLTRGMIYCSTEKFTVVGKLEEKYPTTRGHDPKIAKEFEEDGTWVVKGTLSTCLSEGIWHLQNLCNVAAAAAAAACVTLRTLQCMS</sequence>
<name>A0A498I5H0_MALDO</name>
<protein>
    <submittedName>
        <fullName evidence="1">Uncharacterized protein</fullName>
    </submittedName>
</protein>
<organism evidence="1 2">
    <name type="scientific">Malus domestica</name>
    <name type="common">Apple</name>
    <name type="synonym">Pyrus malus</name>
    <dbReference type="NCBI Taxonomy" id="3750"/>
    <lineage>
        <taxon>Eukaryota</taxon>
        <taxon>Viridiplantae</taxon>
        <taxon>Streptophyta</taxon>
        <taxon>Embryophyta</taxon>
        <taxon>Tracheophyta</taxon>
        <taxon>Spermatophyta</taxon>
        <taxon>Magnoliopsida</taxon>
        <taxon>eudicotyledons</taxon>
        <taxon>Gunneridae</taxon>
        <taxon>Pentapetalae</taxon>
        <taxon>rosids</taxon>
        <taxon>fabids</taxon>
        <taxon>Rosales</taxon>
        <taxon>Rosaceae</taxon>
        <taxon>Amygdaloideae</taxon>
        <taxon>Maleae</taxon>
        <taxon>Malus</taxon>
    </lineage>
</organism>
<accession>A0A498I5H0</accession>
<reference evidence="1 2" key="1">
    <citation type="submission" date="2018-10" db="EMBL/GenBank/DDBJ databases">
        <title>A high-quality apple genome assembly.</title>
        <authorList>
            <person name="Hu J."/>
        </authorList>
    </citation>
    <scope>NUCLEOTIDE SEQUENCE [LARGE SCALE GENOMIC DNA]</scope>
    <source>
        <strain evidence="2">cv. HFTH1</strain>
        <tissue evidence="1">Young leaf</tissue>
    </source>
</reference>
<evidence type="ECO:0000313" key="1">
    <source>
        <dbReference type="EMBL" id="RXH76353.1"/>
    </source>
</evidence>
<evidence type="ECO:0000313" key="2">
    <source>
        <dbReference type="Proteomes" id="UP000290289"/>
    </source>
</evidence>